<dbReference type="SUPFAM" id="SSF82199">
    <property type="entry name" value="SET domain"/>
    <property type="match status" value="1"/>
</dbReference>
<dbReference type="PANTHER" id="PTHR12197">
    <property type="entry name" value="HISTONE-LYSINE N-METHYLTRANSFERASE SMYD"/>
    <property type="match status" value="1"/>
</dbReference>
<gene>
    <name evidence="3" type="ORF">A1O9_03686</name>
</gene>
<protein>
    <recommendedName>
        <fullName evidence="2">SET domain-containing protein</fullName>
    </recommendedName>
</protein>
<proteinExistence type="predicted"/>
<accession>A0A072PHR9</accession>
<dbReference type="CDD" id="cd20071">
    <property type="entry name" value="SET_SMYD"/>
    <property type="match status" value="1"/>
</dbReference>
<organism evidence="3 4">
    <name type="scientific">Exophiala aquamarina CBS 119918</name>
    <dbReference type="NCBI Taxonomy" id="1182545"/>
    <lineage>
        <taxon>Eukaryota</taxon>
        <taxon>Fungi</taxon>
        <taxon>Dikarya</taxon>
        <taxon>Ascomycota</taxon>
        <taxon>Pezizomycotina</taxon>
        <taxon>Eurotiomycetes</taxon>
        <taxon>Chaetothyriomycetidae</taxon>
        <taxon>Chaetothyriales</taxon>
        <taxon>Herpotrichiellaceae</taxon>
        <taxon>Exophiala</taxon>
    </lineage>
</organism>
<dbReference type="InterPro" id="IPR050869">
    <property type="entry name" value="H3K4_H4K5_MeTrfase"/>
</dbReference>
<name>A0A072PHR9_9EURO</name>
<dbReference type="Gene3D" id="6.10.140.2220">
    <property type="match status" value="1"/>
</dbReference>
<dbReference type="AlphaFoldDB" id="A0A072PHR9"/>
<feature type="compositionally biased region" description="Polar residues" evidence="1">
    <location>
        <begin position="106"/>
        <end position="117"/>
    </location>
</feature>
<dbReference type="GeneID" id="25278620"/>
<feature type="compositionally biased region" description="Basic and acidic residues" evidence="1">
    <location>
        <begin position="1"/>
        <end position="10"/>
    </location>
</feature>
<dbReference type="Pfam" id="PF00856">
    <property type="entry name" value="SET"/>
    <property type="match status" value="1"/>
</dbReference>
<sequence>MDRPWQDKAYHPTARPLVPFTPPSPEDHGLLQRQLQVLSTSIRREPYNFHRWLGRADILLKLGYPELALGDCYRAQILLSRRHPDNHVRNEGEWQGQLRSGIPSARDTQLQAQAHSSQKPDEQSDYEGPSVTLTEDDTPECTLLEHFHRAFLQSNSLAHALATCLRGMSRFPHHAYFQDTMPMTEWLCDRTRAQAVAEPQRSRAEQHETQWGGSVLMRAYPWMSEGVLWRDDDVVDVVRGQVERASGGRCTVRRRSRAEADEDEDEDGLGMFAVREIEVGSTILIDPSPVGTAKVWEGRCECCYTPLPDRPARVNCCNTPFCSAKCADLAMATCHPAHCNRPNPVSPTQDASSLLSADSLGRLQVLRRMLAVIIHSGAADPLLAPTIRHLKPQYRLSRPMYFNYHTNIIIPFQILESLGIDIFSDTRFDTWVLHTIVLRLNNNQHGGDFGTEDKTMALSPLYSLFNHSCAPNVIYRNVRGGTTVEMVAERNVGFGQELCISYLSDVGERPRAERQALMEAWIGGECQCDRCTGGTKGWMSSIVLPGPQTP</sequence>
<dbReference type="Gene3D" id="2.170.270.10">
    <property type="entry name" value="SET domain"/>
    <property type="match status" value="1"/>
</dbReference>
<dbReference type="EMBL" id="AMGV01000003">
    <property type="protein sequence ID" value="KEF58843.1"/>
    <property type="molecule type" value="Genomic_DNA"/>
</dbReference>
<dbReference type="VEuPathDB" id="FungiDB:A1O9_03686"/>
<dbReference type="STRING" id="1182545.A0A072PHR9"/>
<dbReference type="Proteomes" id="UP000027920">
    <property type="component" value="Unassembled WGS sequence"/>
</dbReference>
<dbReference type="HOGENOM" id="CLU_026249_0_0_1"/>
<dbReference type="InterPro" id="IPR001214">
    <property type="entry name" value="SET_dom"/>
</dbReference>
<reference evidence="3 4" key="1">
    <citation type="submission" date="2013-03" db="EMBL/GenBank/DDBJ databases">
        <title>The Genome Sequence of Exophiala aquamarina CBS 119918.</title>
        <authorList>
            <consortium name="The Broad Institute Genomics Platform"/>
            <person name="Cuomo C."/>
            <person name="de Hoog S."/>
            <person name="Gorbushina A."/>
            <person name="Walker B."/>
            <person name="Young S.K."/>
            <person name="Zeng Q."/>
            <person name="Gargeya S."/>
            <person name="Fitzgerald M."/>
            <person name="Haas B."/>
            <person name="Abouelleil A."/>
            <person name="Allen A.W."/>
            <person name="Alvarado L."/>
            <person name="Arachchi H.M."/>
            <person name="Berlin A.M."/>
            <person name="Chapman S.B."/>
            <person name="Gainer-Dewar J."/>
            <person name="Goldberg J."/>
            <person name="Griggs A."/>
            <person name="Gujja S."/>
            <person name="Hansen M."/>
            <person name="Howarth C."/>
            <person name="Imamovic A."/>
            <person name="Ireland A."/>
            <person name="Larimer J."/>
            <person name="McCowan C."/>
            <person name="Murphy C."/>
            <person name="Pearson M."/>
            <person name="Poon T.W."/>
            <person name="Priest M."/>
            <person name="Roberts A."/>
            <person name="Saif S."/>
            <person name="Shea T."/>
            <person name="Sisk P."/>
            <person name="Sykes S."/>
            <person name="Wortman J."/>
            <person name="Nusbaum C."/>
            <person name="Birren B."/>
        </authorList>
    </citation>
    <scope>NUCLEOTIDE SEQUENCE [LARGE SCALE GENOMIC DNA]</scope>
    <source>
        <strain evidence="3 4">CBS 119918</strain>
    </source>
</reference>
<feature type="region of interest" description="Disordered" evidence="1">
    <location>
        <begin position="1"/>
        <end position="28"/>
    </location>
</feature>
<dbReference type="RefSeq" id="XP_013261433.1">
    <property type="nucleotide sequence ID" value="XM_013405979.1"/>
</dbReference>
<dbReference type="GO" id="GO:0005634">
    <property type="term" value="C:nucleus"/>
    <property type="evidence" value="ECO:0007669"/>
    <property type="project" value="TreeGrafter"/>
</dbReference>
<evidence type="ECO:0000313" key="3">
    <source>
        <dbReference type="EMBL" id="KEF58843.1"/>
    </source>
</evidence>
<evidence type="ECO:0000313" key="4">
    <source>
        <dbReference type="Proteomes" id="UP000027920"/>
    </source>
</evidence>
<evidence type="ECO:0000256" key="1">
    <source>
        <dbReference type="SAM" id="MobiDB-lite"/>
    </source>
</evidence>
<dbReference type="Gene3D" id="1.10.220.160">
    <property type="match status" value="1"/>
</dbReference>
<keyword evidence="4" id="KW-1185">Reference proteome</keyword>
<comment type="caution">
    <text evidence="3">The sequence shown here is derived from an EMBL/GenBank/DDBJ whole genome shotgun (WGS) entry which is preliminary data.</text>
</comment>
<dbReference type="PROSITE" id="PS50280">
    <property type="entry name" value="SET"/>
    <property type="match status" value="1"/>
</dbReference>
<dbReference type="OrthoDB" id="438641at2759"/>
<feature type="domain" description="SET" evidence="2">
    <location>
        <begin position="249"/>
        <end position="503"/>
    </location>
</feature>
<feature type="region of interest" description="Disordered" evidence="1">
    <location>
        <begin position="104"/>
        <end position="135"/>
    </location>
</feature>
<evidence type="ECO:0000259" key="2">
    <source>
        <dbReference type="PROSITE" id="PS50280"/>
    </source>
</evidence>
<dbReference type="PANTHER" id="PTHR12197:SF251">
    <property type="entry name" value="EG:BACR7C10.4 PROTEIN"/>
    <property type="match status" value="1"/>
</dbReference>
<dbReference type="InterPro" id="IPR046341">
    <property type="entry name" value="SET_dom_sf"/>
</dbReference>